<organism evidence="2 3">
    <name type="scientific">Musa troglodytarum</name>
    <name type="common">fe'i banana</name>
    <dbReference type="NCBI Taxonomy" id="320322"/>
    <lineage>
        <taxon>Eukaryota</taxon>
        <taxon>Viridiplantae</taxon>
        <taxon>Streptophyta</taxon>
        <taxon>Embryophyta</taxon>
        <taxon>Tracheophyta</taxon>
        <taxon>Spermatophyta</taxon>
        <taxon>Magnoliopsida</taxon>
        <taxon>Liliopsida</taxon>
        <taxon>Zingiberales</taxon>
        <taxon>Musaceae</taxon>
        <taxon>Musa</taxon>
    </lineage>
</organism>
<evidence type="ECO:0000313" key="3">
    <source>
        <dbReference type="Proteomes" id="UP001055439"/>
    </source>
</evidence>
<dbReference type="AlphaFoldDB" id="A0A9E7KUL9"/>
<sequence length="78" mass="8378">MFGFLPGSPDKDVDEMGRKGSGSQSFTRILGEKSAALEVQFRRVAVWVDAIEMQTAVFALNSAMGPKSGQGARDSAQR</sequence>
<reference evidence="2" key="1">
    <citation type="submission" date="2022-05" db="EMBL/GenBank/DDBJ databases">
        <title>The Musa troglodytarum L. genome provides insights into the mechanism of non-climacteric behaviour and enrichment of carotenoids.</title>
        <authorList>
            <person name="Wang J."/>
        </authorList>
    </citation>
    <scope>NUCLEOTIDE SEQUENCE</scope>
    <source>
        <tissue evidence="2">Leaf</tissue>
    </source>
</reference>
<dbReference type="EMBL" id="CP097510">
    <property type="protein sequence ID" value="URE34673.1"/>
    <property type="molecule type" value="Genomic_DNA"/>
</dbReference>
<evidence type="ECO:0000256" key="1">
    <source>
        <dbReference type="SAM" id="MobiDB-lite"/>
    </source>
</evidence>
<gene>
    <name evidence="2" type="ORF">MUK42_36240</name>
</gene>
<accession>A0A9E7KUL9</accession>
<feature type="compositionally biased region" description="Basic and acidic residues" evidence="1">
    <location>
        <begin position="9"/>
        <end position="18"/>
    </location>
</feature>
<dbReference type="OrthoDB" id="1912966at2759"/>
<keyword evidence="3" id="KW-1185">Reference proteome</keyword>
<dbReference type="Proteomes" id="UP001055439">
    <property type="component" value="Chromosome 8"/>
</dbReference>
<name>A0A9E7KUL9_9LILI</name>
<feature type="region of interest" description="Disordered" evidence="1">
    <location>
        <begin position="1"/>
        <end position="25"/>
    </location>
</feature>
<proteinExistence type="predicted"/>
<evidence type="ECO:0000313" key="2">
    <source>
        <dbReference type="EMBL" id="URE34673.1"/>
    </source>
</evidence>
<protein>
    <submittedName>
        <fullName evidence="2">Uncharacterized protein</fullName>
    </submittedName>
</protein>